<evidence type="ECO:0000313" key="2">
    <source>
        <dbReference type="EMBL" id="VEH06111.1"/>
    </source>
</evidence>
<evidence type="ECO:0000313" key="3">
    <source>
        <dbReference type="Proteomes" id="UP000033457"/>
    </source>
</evidence>
<dbReference type="Proteomes" id="UP000271380">
    <property type="component" value="Chromosome"/>
</dbReference>
<evidence type="ECO:0000313" key="1">
    <source>
        <dbReference type="EMBL" id="AKE42039.1"/>
    </source>
</evidence>
<dbReference type="HOGENOM" id="CLU_2536895_0_0_11"/>
<dbReference type="AlphaFoldDB" id="A0A0F6TEH3"/>
<reference evidence="1 3" key="1">
    <citation type="journal article" date="2015" name="Genome Announc.">
        <title>Complete Genome Sequence of Corynebacterium kutscheri DSM 20755, a Corynebacterial Type Strain with Remarkably Low G+C Content of Chromosomal DNA.</title>
        <authorList>
            <person name="Ruckert C."/>
            <person name="Albersmeier A."/>
            <person name="Winkler A."/>
            <person name="Tauch A."/>
        </authorList>
    </citation>
    <scope>NUCLEOTIDE SEQUENCE [LARGE SCALE GENOMIC DNA]</scope>
    <source>
        <strain evidence="1 3">DSM 20755</strain>
    </source>
</reference>
<keyword evidence="3" id="KW-1185">Reference proteome</keyword>
<dbReference type="STRING" id="35755.UL82_09505"/>
<reference evidence="2 4" key="2">
    <citation type="submission" date="2018-12" db="EMBL/GenBank/DDBJ databases">
        <authorList>
            <consortium name="Pathogen Informatics"/>
        </authorList>
    </citation>
    <scope>NUCLEOTIDE SEQUENCE [LARGE SCALE GENOMIC DNA]</scope>
    <source>
        <strain evidence="2 4">NCTC949</strain>
    </source>
</reference>
<sequence>MNMILYPTALQALQVTAEAPTVSTVLSPSMLSTASQQIAQRWHHIFSDCLTEEKATLNDVHHFARSVCDSDTRLAHSLSSLKP</sequence>
<accession>A0A0F6TEH3</accession>
<dbReference type="EMBL" id="LR134377">
    <property type="protein sequence ID" value="VEH06111.1"/>
    <property type="molecule type" value="Genomic_DNA"/>
</dbReference>
<evidence type="ECO:0000313" key="4">
    <source>
        <dbReference type="Proteomes" id="UP000271380"/>
    </source>
</evidence>
<dbReference type="RefSeq" id="WP_126316645.1">
    <property type="nucleotide sequence ID" value="NZ_CP011312.1"/>
</dbReference>
<dbReference type="EMBL" id="CP011312">
    <property type="protein sequence ID" value="AKE42039.1"/>
    <property type="molecule type" value="Genomic_DNA"/>
</dbReference>
<organism evidence="1 3">
    <name type="scientific">Corynebacterium kutscheri</name>
    <dbReference type="NCBI Taxonomy" id="35755"/>
    <lineage>
        <taxon>Bacteria</taxon>
        <taxon>Bacillati</taxon>
        <taxon>Actinomycetota</taxon>
        <taxon>Actinomycetes</taxon>
        <taxon>Mycobacteriales</taxon>
        <taxon>Corynebacteriaceae</taxon>
        <taxon>Corynebacterium</taxon>
    </lineage>
</organism>
<proteinExistence type="predicted"/>
<name>A0A0F6TEH3_9CORY</name>
<gene>
    <name evidence="2" type="ORF">NCTC949_00955</name>
    <name evidence="1" type="ORF">UL82_09505</name>
</gene>
<protein>
    <submittedName>
        <fullName evidence="1">Uncharacterized protein</fullName>
    </submittedName>
</protein>
<dbReference type="KEGG" id="cku:UL82_09505"/>
<dbReference type="Proteomes" id="UP000033457">
    <property type="component" value="Chromosome"/>
</dbReference>